<dbReference type="GO" id="GO:0005743">
    <property type="term" value="C:mitochondrial inner membrane"/>
    <property type="evidence" value="ECO:0007669"/>
    <property type="project" value="TreeGrafter"/>
</dbReference>
<dbReference type="Gene3D" id="3.40.50.300">
    <property type="entry name" value="P-loop containing nucleotide triphosphate hydrolases"/>
    <property type="match status" value="2"/>
</dbReference>
<dbReference type="Pfam" id="PF00664">
    <property type="entry name" value="ABC_membrane"/>
    <property type="match status" value="2"/>
</dbReference>
<evidence type="ECO:0000256" key="5">
    <source>
        <dbReference type="ARBA" id="ARBA00022737"/>
    </source>
</evidence>
<dbReference type="CDD" id="cd18577">
    <property type="entry name" value="ABC_6TM_Pgp_ABCB1_D1_like"/>
    <property type="match status" value="1"/>
</dbReference>
<keyword evidence="7" id="KW-0067">ATP-binding</keyword>
<evidence type="ECO:0000313" key="15">
    <source>
        <dbReference type="EMBL" id="KAK2169481.1"/>
    </source>
</evidence>
<keyword evidence="4 12" id="KW-0812">Transmembrane</keyword>
<feature type="domain" description="ABC transmembrane type-1" evidence="14">
    <location>
        <begin position="199"/>
        <end position="556"/>
    </location>
</feature>
<comment type="similarity">
    <text evidence="2">Belongs to the ABC transporter superfamily. ABCB family. Multidrug resistance exporter (TC 3.A.1.201) subfamily.</text>
</comment>
<dbReference type="PROSITE" id="PS50893">
    <property type="entry name" value="ABC_TRANSPORTER_2"/>
    <property type="match status" value="2"/>
</dbReference>
<evidence type="ECO:0000256" key="7">
    <source>
        <dbReference type="ARBA" id="ARBA00022840"/>
    </source>
</evidence>
<evidence type="ECO:0000256" key="10">
    <source>
        <dbReference type="ARBA" id="ARBA00023136"/>
    </source>
</evidence>
<comment type="subcellular location">
    <subcellularLocation>
        <location evidence="1">Membrane</location>
        <topology evidence="1">Multi-pass membrane protein</topology>
    </subcellularLocation>
</comment>
<dbReference type="InterPro" id="IPR039421">
    <property type="entry name" value="Type_1_exporter"/>
</dbReference>
<keyword evidence="8" id="KW-1278">Translocase</keyword>
<feature type="transmembrane region" description="Helical" evidence="12">
    <location>
        <begin position="528"/>
        <end position="548"/>
    </location>
</feature>
<evidence type="ECO:0000256" key="4">
    <source>
        <dbReference type="ARBA" id="ARBA00022692"/>
    </source>
</evidence>
<dbReference type="InterPro" id="IPR017871">
    <property type="entry name" value="ABC_transporter-like_CS"/>
</dbReference>
<dbReference type="InterPro" id="IPR011527">
    <property type="entry name" value="ABC1_TM_dom"/>
</dbReference>
<keyword evidence="9 12" id="KW-1133">Transmembrane helix</keyword>
<comment type="caution">
    <text evidence="15">The sequence shown here is derived from an EMBL/GenBank/DDBJ whole genome shotgun (WGS) entry which is preliminary data.</text>
</comment>
<dbReference type="GO" id="GO:0005524">
    <property type="term" value="F:ATP binding"/>
    <property type="evidence" value="ECO:0007669"/>
    <property type="project" value="UniProtKB-KW"/>
</dbReference>
<dbReference type="FunFam" id="1.20.1560.10:FF:000046">
    <property type="entry name" value="ATP-binding cassette subfamily B member 11"/>
    <property type="match status" value="1"/>
</dbReference>
<feature type="transmembrane region" description="Helical" evidence="12">
    <location>
        <begin position="196"/>
        <end position="219"/>
    </location>
</feature>
<feature type="transmembrane region" description="Helical" evidence="12">
    <location>
        <begin position="984"/>
        <end position="1001"/>
    </location>
</feature>
<gene>
    <name evidence="15" type="ORF">LSH36_9g01041</name>
</gene>
<feature type="domain" description="ABC transmembrane type-1" evidence="14">
    <location>
        <begin position="861"/>
        <end position="1148"/>
    </location>
</feature>
<sequence>MEEGQRAVFRIATQLAKETQDIVGVNCLMDESIENGSIVVNSKIERKIPKEYIEHLNLWDGMVEGGIVEDPRENLTWKWEGRTVLTKLVDEIICVADTMPGKYLVSKEPGVDSGYVNATFRRSSDLTDLKDTTLSSEYVDAGDMEKGKVGVIITDDVKLQNGNSLPKEDDKKKKKEKPVMVGIGETFRFSTTKDKLLMFMGLICACAQGSAMPLMMVLFGNMTDMFIDSGSIVYLIDEWMPTWQKRCQNLTQGVTLAAEDPCSNVTTEYILSDPQPPNRIIAMCAMLEMPVGCDTLNSSSIPTGDLITEMTKYSIYYAVLGACVLLIGYLQVVGWQMAAYNQANRIRKRLFRSILRNEIGWFDTHEIGELNTRLSDDVMKIERGIGDKLGLFFQWTSAFVVGIIVGFVYGWKLTLVILAVSPLLVFAGGITGKMGSSMTSKELKAYAKAGAVAEEVFGAIRTVVAFGGEEKESNRYAEKLVEAKNFGIKKGLFSGLSVGFIFLVMFCSYALAFWYGSKLVYDHEISPGNLIIVFFCVLIGTFSIGNAAPNIQEFANARGAAHAIWNVIDFVPKIDSSSVTGLRLGNLIGNVEFRNISFNYPSRPDVKVLQGFSMNIRVGQTVALVGPSGCGKSTTVQLLQRFYDPNAGEVIIDGTDIKEMNIKWLRQQIGIVSQEPVLFDTTIAENIRFGKDDVTMDDIIQACREANAQDFITKLPKASIECSQFTQYDTLVGGRGAQLSGGQKQRIAIARALVRNPKILLLDEATSALDTESEATVQEALDKVRQGRTTLVIAHRLSTVRTADVIVGLKDGVAIEQGTHDELMAKKGLYYELVMNQDEKLPPPPISRIMSLNKPETGSIIGGCFFALVVGAIQPAFAIIFSEILGVYAESDQEEAQKKINLYSGMFVVIGVVAALGMFGQIFAFSHSGEYLTMRLRQMSFQSLLRMEISYFDDHNNNVGALCTRLATDASAVQGATGSRLGQVFQAISSIGVGIIIGFVFSWELTLLLLAFAPLVIISGFIEMKVVSGNSSDLKKAFEEAGKVAVEAIENIRTVAALTKEDKFYEQYCREIHQPHLNSQKKAHFQGIAYSFSQAMMFFSHAAGFYLGAWLVENRGLAFDDMFKVFSAIVFGAMSVGQASSFAPDYGKAKVSAAKIFQLIDKIPSIDSSNPNGKQLSECSGSVELKNVHFNYPTRPSVSVLKGLDLNVKPGQTVALVGASGCGKSTTVQLLERFYDPLEGQVIVEGQDIREFNLKWLRKQIGIVSQEPILFDASIRDNIAYGDNTREVAMPEIIEAARNANIHSFIESLPQGYDTNVGDKGTQLSGGQKQRIAIARALVRNPKILLLDEATSALDTESEKVVQAALDKAQEGRTSIVIAHRLSTIQNADCIVVIHHGHIVEVGTHSELLQQHGQYYKLNNSQLSRK</sequence>
<evidence type="ECO:0008006" key="17">
    <source>
        <dbReference type="Google" id="ProtNLM"/>
    </source>
</evidence>
<dbReference type="GO" id="GO:0090374">
    <property type="term" value="P:oligopeptide export from mitochondrion"/>
    <property type="evidence" value="ECO:0007669"/>
    <property type="project" value="TreeGrafter"/>
</dbReference>
<evidence type="ECO:0000256" key="12">
    <source>
        <dbReference type="SAM" id="Phobius"/>
    </source>
</evidence>
<name>A0AAD9NIF7_9ANNE</name>
<dbReference type="InterPro" id="IPR036640">
    <property type="entry name" value="ABC1_TM_sf"/>
</dbReference>
<keyword evidence="3" id="KW-0813">Transport</keyword>
<feature type="transmembrane region" description="Helical" evidence="12">
    <location>
        <begin position="902"/>
        <end position="925"/>
    </location>
</feature>
<evidence type="ECO:0000256" key="9">
    <source>
        <dbReference type="ARBA" id="ARBA00022989"/>
    </source>
</evidence>
<dbReference type="SUPFAM" id="SSF52540">
    <property type="entry name" value="P-loop containing nucleoside triphosphate hydrolases"/>
    <property type="match status" value="2"/>
</dbReference>
<evidence type="ECO:0000259" key="14">
    <source>
        <dbReference type="PROSITE" id="PS50929"/>
    </source>
</evidence>
<dbReference type="CDD" id="cd03249">
    <property type="entry name" value="ABC_MTABC3_MDL1_MDL2"/>
    <property type="match status" value="2"/>
</dbReference>
<feature type="transmembrane region" description="Helical" evidence="12">
    <location>
        <begin position="1088"/>
        <end position="1111"/>
    </location>
</feature>
<dbReference type="PROSITE" id="PS00211">
    <property type="entry name" value="ABC_TRANSPORTER_1"/>
    <property type="match status" value="2"/>
</dbReference>
<dbReference type="Gene3D" id="1.20.1560.10">
    <property type="entry name" value="ABC transporter type 1, transmembrane domain"/>
    <property type="match status" value="1"/>
</dbReference>
<feature type="transmembrane region" description="Helical" evidence="12">
    <location>
        <begin position="492"/>
        <end position="516"/>
    </location>
</feature>
<dbReference type="PANTHER" id="PTHR43394">
    <property type="entry name" value="ATP-DEPENDENT PERMEASE MDL1, MITOCHONDRIAL"/>
    <property type="match status" value="1"/>
</dbReference>
<keyword evidence="11" id="KW-0325">Glycoprotein</keyword>
<dbReference type="InterPro" id="IPR027417">
    <property type="entry name" value="P-loop_NTPase"/>
</dbReference>
<evidence type="ECO:0000256" key="8">
    <source>
        <dbReference type="ARBA" id="ARBA00022967"/>
    </source>
</evidence>
<keyword evidence="5" id="KW-0677">Repeat</keyword>
<feature type="transmembrane region" description="Helical" evidence="12">
    <location>
        <begin position="389"/>
        <end position="409"/>
    </location>
</feature>
<dbReference type="PANTHER" id="PTHR43394:SF27">
    <property type="entry name" value="ATP-DEPENDENT TRANSLOCASE ABCB1-LIKE"/>
    <property type="match status" value="1"/>
</dbReference>
<proteinExistence type="inferred from homology"/>
<dbReference type="InterPro" id="IPR003593">
    <property type="entry name" value="AAA+_ATPase"/>
</dbReference>
<reference evidence="15" key="1">
    <citation type="journal article" date="2023" name="Mol. Biol. Evol.">
        <title>Third-Generation Sequencing Reveals the Adaptive Role of the Epigenome in Three Deep-Sea Polychaetes.</title>
        <authorList>
            <person name="Perez M."/>
            <person name="Aroh O."/>
            <person name="Sun Y."/>
            <person name="Lan Y."/>
            <person name="Juniper S.K."/>
            <person name="Young C.R."/>
            <person name="Angers B."/>
            <person name="Qian P.Y."/>
        </authorList>
    </citation>
    <scope>NUCLEOTIDE SEQUENCE</scope>
    <source>
        <strain evidence="15">P08H-3</strain>
    </source>
</reference>
<feature type="domain" description="ABC transporter" evidence="13">
    <location>
        <begin position="1183"/>
        <end position="1421"/>
    </location>
</feature>
<evidence type="ECO:0000313" key="16">
    <source>
        <dbReference type="Proteomes" id="UP001208570"/>
    </source>
</evidence>
<keyword evidence="16" id="KW-1185">Reference proteome</keyword>
<evidence type="ECO:0000256" key="11">
    <source>
        <dbReference type="ARBA" id="ARBA00023180"/>
    </source>
</evidence>
<evidence type="ECO:0000259" key="13">
    <source>
        <dbReference type="PROSITE" id="PS50893"/>
    </source>
</evidence>
<feature type="transmembrane region" description="Helical" evidence="12">
    <location>
        <begin position="315"/>
        <end position="340"/>
    </location>
</feature>
<dbReference type="CDD" id="cd18578">
    <property type="entry name" value="ABC_6TM_Pgp_ABCB1_D2_like"/>
    <property type="match status" value="1"/>
</dbReference>
<dbReference type="Proteomes" id="UP001208570">
    <property type="component" value="Unassembled WGS sequence"/>
</dbReference>
<feature type="transmembrane region" description="Helical" evidence="12">
    <location>
        <begin position="415"/>
        <end position="432"/>
    </location>
</feature>
<protein>
    <recommendedName>
        <fullName evidence="17">p-glycoprotein</fullName>
    </recommendedName>
</protein>
<dbReference type="SUPFAM" id="SSF90123">
    <property type="entry name" value="ABC transporter transmembrane region"/>
    <property type="match status" value="2"/>
</dbReference>
<feature type="transmembrane region" description="Helical" evidence="12">
    <location>
        <begin position="1007"/>
        <end position="1027"/>
    </location>
</feature>
<feature type="domain" description="ABC transporter" evidence="13">
    <location>
        <begin position="591"/>
        <end position="836"/>
    </location>
</feature>
<dbReference type="SMART" id="SM00382">
    <property type="entry name" value="AAA"/>
    <property type="match status" value="2"/>
</dbReference>
<evidence type="ECO:0000256" key="1">
    <source>
        <dbReference type="ARBA" id="ARBA00004141"/>
    </source>
</evidence>
<evidence type="ECO:0000256" key="2">
    <source>
        <dbReference type="ARBA" id="ARBA00007577"/>
    </source>
</evidence>
<dbReference type="FunFam" id="3.40.50.300:FF:000479">
    <property type="entry name" value="Multidrug resistance protein 1A"/>
    <property type="match status" value="2"/>
</dbReference>
<dbReference type="PROSITE" id="PS50929">
    <property type="entry name" value="ABC_TM1F"/>
    <property type="match status" value="2"/>
</dbReference>
<dbReference type="GO" id="GO:0016887">
    <property type="term" value="F:ATP hydrolysis activity"/>
    <property type="evidence" value="ECO:0007669"/>
    <property type="project" value="InterPro"/>
</dbReference>
<feature type="transmembrane region" description="Helical" evidence="12">
    <location>
        <begin position="860"/>
        <end position="882"/>
    </location>
</feature>
<keyword evidence="6" id="KW-0547">Nucleotide-binding</keyword>
<evidence type="ECO:0000256" key="6">
    <source>
        <dbReference type="ARBA" id="ARBA00022741"/>
    </source>
</evidence>
<dbReference type="InterPro" id="IPR003439">
    <property type="entry name" value="ABC_transporter-like_ATP-bd"/>
</dbReference>
<dbReference type="GO" id="GO:0015421">
    <property type="term" value="F:ABC-type oligopeptide transporter activity"/>
    <property type="evidence" value="ECO:0007669"/>
    <property type="project" value="TreeGrafter"/>
</dbReference>
<keyword evidence="10 12" id="KW-0472">Membrane</keyword>
<dbReference type="EMBL" id="JAODUP010000009">
    <property type="protein sequence ID" value="KAK2169481.1"/>
    <property type="molecule type" value="Genomic_DNA"/>
</dbReference>
<dbReference type="Pfam" id="PF00005">
    <property type="entry name" value="ABC_tran"/>
    <property type="match status" value="2"/>
</dbReference>
<accession>A0AAD9NIF7</accession>
<evidence type="ECO:0000256" key="3">
    <source>
        <dbReference type="ARBA" id="ARBA00022448"/>
    </source>
</evidence>
<organism evidence="15 16">
    <name type="scientific">Paralvinella palmiformis</name>
    <dbReference type="NCBI Taxonomy" id="53620"/>
    <lineage>
        <taxon>Eukaryota</taxon>
        <taxon>Metazoa</taxon>
        <taxon>Spiralia</taxon>
        <taxon>Lophotrochozoa</taxon>
        <taxon>Annelida</taxon>
        <taxon>Polychaeta</taxon>
        <taxon>Sedentaria</taxon>
        <taxon>Canalipalpata</taxon>
        <taxon>Terebellida</taxon>
        <taxon>Terebelliformia</taxon>
        <taxon>Alvinellidae</taxon>
        <taxon>Paralvinella</taxon>
    </lineage>
</organism>